<gene>
    <name evidence="2" type="ORF">NIES267_04720</name>
</gene>
<dbReference type="EMBL" id="AP018227">
    <property type="protein sequence ID" value="BAY81007.1"/>
    <property type="molecule type" value="Genomic_DNA"/>
</dbReference>
<sequence length="358" mass="41645">MSYSVITPYIIPPKLRHKKVVNIGDGFILNSLAKLLLPSEYNFLFTSRQSLSENDIRQINSTKALILAGANQLNDKYTIVPGMNTSILDKINIPIIPFGIGIHGIENQNQRMSEATKDILKLIHERIKFSSWRCPLTIEYLHNNLPEIASKFLLTGCPVMYDDKLLDSSKLFTTQSKNIIVTVTERLEFWDREVKTIDFVSNNYPNSGKILSLHQDFLELENRANPNQNDTLKKINVKLLRKYDKTPFSLREYARHRGFKIFKPTSVDECFSFYDKYDLHIGSRLHAHLYFISQAKKSFLTYVDERCAGFSRLLKFPICDFNHLGKYLDYDFNIYRSNSIKSFAVMQQFVHYLKEDIL</sequence>
<reference evidence="2 3" key="1">
    <citation type="submission" date="2017-06" db="EMBL/GenBank/DDBJ databases">
        <title>Genome sequencing of cyanobaciteial culture collection at National Institute for Environmental Studies (NIES).</title>
        <authorList>
            <person name="Hirose Y."/>
            <person name="Shimura Y."/>
            <person name="Fujisawa T."/>
            <person name="Nakamura Y."/>
            <person name="Kawachi M."/>
        </authorList>
    </citation>
    <scope>NUCLEOTIDE SEQUENCE [LARGE SCALE GENOMIC DNA]</scope>
    <source>
        <strain evidence="2 3">NIES-267</strain>
    </source>
</reference>
<feature type="domain" description="Polysaccharide pyruvyl transferase" evidence="1">
    <location>
        <begin position="22"/>
        <end position="300"/>
    </location>
</feature>
<dbReference type="InterPro" id="IPR007345">
    <property type="entry name" value="Polysacch_pyruvyl_Trfase"/>
</dbReference>
<organism evidence="2 3">
    <name type="scientific">Calothrix parasitica NIES-267</name>
    <dbReference type="NCBI Taxonomy" id="1973488"/>
    <lineage>
        <taxon>Bacteria</taxon>
        <taxon>Bacillati</taxon>
        <taxon>Cyanobacteriota</taxon>
        <taxon>Cyanophyceae</taxon>
        <taxon>Nostocales</taxon>
        <taxon>Calotrichaceae</taxon>
        <taxon>Calothrix</taxon>
    </lineage>
</organism>
<dbReference type="OrthoDB" id="9802987at2"/>
<evidence type="ECO:0000259" key="1">
    <source>
        <dbReference type="Pfam" id="PF04230"/>
    </source>
</evidence>
<keyword evidence="3" id="KW-1185">Reference proteome</keyword>
<evidence type="ECO:0000313" key="3">
    <source>
        <dbReference type="Proteomes" id="UP000218418"/>
    </source>
</evidence>
<proteinExistence type="predicted"/>
<dbReference type="Pfam" id="PF04230">
    <property type="entry name" value="PS_pyruv_trans"/>
    <property type="match status" value="1"/>
</dbReference>
<evidence type="ECO:0000313" key="2">
    <source>
        <dbReference type="EMBL" id="BAY81007.1"/>
    </source>
</evidence>
<dbReference type="AlphaFoldDB" id="A0A1Z4LIE8"/>
<name>A0A1Z4LIE8_9CYAN</name>
<dbReference type="Proteomes" id="UP000218418">
    <property type="component" value="Chromosome"/>
</dbReference>
<accession>A0A1Z4LIE8</accession>
<protein>
    <recommendedName>
        <fullName evidence="1">Polysaccharide pyruvyl transferase domain-containing protein</fullName>
    </recommendedName>
</protein>